<gene>
    <name evidence="10 11" type="primary">plsY</name>
    <name evidence="11" type="ORF">JPM2_6130</name>
</gene>
<name>A0A809RW91_9BACT</name>
<comment type="function">
    <text evidence="10">Catalyzes the transfer of an acyl group from acyl-phosphate (acyl-PO(4)) to glycerol-3-phosphate (G3P) to form lysophosphatidic acid (LPA). This enzyme utilizes acyl-phosphate as fatty acyl donor, but not acyl-CoA or acyl-ACP.</text>
</comment>
<protein>
    <recommendedName>
        <fullName evidence="10">Glycerol-3-phosphate acyltransferase</fullName>
    </recommendedName>
    <alternativeName>
        <fullName evidence="10">Acyl-PO4 G3P acyltransferase</fullName>
    </alternativeName>
    <alternativeName>
        <fullName evidence="10">Acyl-phosphate--glycerol-3-phosphate acyltransferase</fullName>
    </alternativeName>
    <alternativeName>
        <fullName evidence="10">G3P acyltransferase</fullName>
        <shortName evidence="10">GPAT</shortName>
        <ecNumber evidence="10">2.3.1.275</ecNumber>
    </alternativeName>
    <alternativeName>
        <fullName evidence="10">Lysophosphatidic acid synthase</fullName>
        <shortName evidence="10">LPA synthase</shortName>
    </alternativeName>
</protein>
<reference evidence="11 12" key="1">
    <citation type="submission" date="2020-01" db="EMBL/GenBank/DDBJ databases">
        <title>Complete genome sequence of Mycoplasma felis strain Myco-2.</title>
        <authorList>
            <person name="Kinoshita Y."/>
            <person name="Niwa H."/>
            <person name="Uchida-Fujii E."/>
            <person name="Nukada T."/>
        </authorList>
    </citation>
    <scope>NUCLEOTIDE SEQUENCE [LARGE SCALE GENOMIC DNA]</scope>
    <source>
        <strain evidence="11 12">Myco-2</strain>
    </source>
</reference>
<keyword evidence="2 10" id="KW-0444">Lipid biosynthesis</keyword>
<feature type="transmembrane region" description="Helical" evidence="10">
    <location>
        <begin position="62"/>
        <end position="81"/>
    </location>
</feature>
<dbReference type="InterPro" id="IPR003811">
    <property type="entry name" value="G3P_acylTferase_PlsY"/>
</dbReference>
<evidence type="ECO:0000256" key="9">
    <source>
        <dbReference type="ARBA" id="ARBA00023264"/>
    </source>
</evidence>
<keyword evidence="7 10" id="KW-0472">Membrane</keyword>
<dbReference type="Proteomes" id="UP000464317">
    <property type="component" value="Chromosome"/>
</dbReference>
<evidence type="ECO:0000313" key="12">
    <source>
        <dbReference type="Proteomes" id="UP000464317"/>
    </source>
</evidence>
<dbReference type="KEGG" id="mfel:JPM2_6130"/>
<evidence type="ECO:0000256" key="8">
    <source>
        <dbReference type="ARBA" id="ARBA00023209"/>
    </source>
</evidence>
<comment type="pathway">
    <text evidence="10">Lipid metabolism; phospholipid metabolism.</text>
</comment>
<keyword evidence="9 10" id="KW-1208">Phospholipid metabolism</keyword>
<keyword evidence="5 10" id="KW-1133">Transmembrane helix</keyword>
<dbReference type="EC" id="2.3.1.275" evidence="10"/>
<dbReference type="AlphaFoldDB" id="A0A809RW91"/>
<dbReference type="HAMAP" id="MF_01043">
    <property type="entry name" value="PlsY"/>
    <property type="match status" value="1"/>
</dbReference>
<comment type="catalytic activity">
    <reaction evidence="10">
        <text>an acyl phosphate + sn-glycerol 3-phosphate = a 1-acyl-sn-glycero-3-phosphate + phosphate</text>
        <dbReference type="Rhea" id="RHEA:34075"/>
        <dbReference type="ChEBI" id="CHEBI:43474"/>
        <dbReference type="ChEBI" id="CHEBI:57597"/>
        <dbReference type="ChEBI" id="CHEBI:57970"/>
        <dbReference type="ChEBI" id="CHEBI:59918"/>
        <dbReference type="EC" id="2.3.1.275"/>
    </reaction>
</comment>
<comment type="similarity">
    <text evidence="10">Belongs to the PlsY family.</text>
</comment>
<proteinExistence type="inferred from homology"/>
<dbReference type="NCBIfam" id="TIGR00023">
    <property type="entry name" value="glycerol-3-phosphate 1-O-acyltransferase PlsY"/>
    <property type="match status" value="1"/>
</dbReference>
<keyword evidence="6 10" id="KW-0443">Lipid metabolism</keyword>
<feature type="transmembrane region" description="Helical" evidence="10">
    <location>
        <begin position="143"/>
        <end position="164"/>
    </location>
</feature>
<keyword evidence="1 10" id="KW-1003">Cell membrane</keyword>
<feature type="transmembrane region" description="Helical" evidence="10">
    <location>
        <begin position="206"/>
        <end position="226"/>
    </location>
</feature>
<organism evidence="11 12">
    <name type="scientific">Mycoplasmopsis felis</name>
    <dbReference type="NCBI Taxonomy" id="33923"/>
    <lineage>
        <taxon>Bacteria</taxon>
        <taxon>Bacillati</taxon>
        <taxon>Mycoplasmatota</taxon>
        <taxon>Mycoplasmoidales</taxon>
        <taxon>Metamycoplasmataceae</taxon>
        <taxon>Mycoplasmopsis</taxon>
    </lineage>
</organism>
<dbReference type="SMART" id="SM01207">
    <property type="entry name" value="G3P_acyltransf"/>
    <property type="match status" value="1"/>
</dbReference>
<keyword evidence="12" id="KW-1185">Reference proteome</keyword>
<evidence type="ECO:0000256" key="4">
    <source>
        <dbReference type="ARBA" id="ARBA00022692"/>
    </source>
</evidence>
<dbReference type="GO" id="GO:0043772">
    <property type="term" value="F:acyl-phosphate glycerol-3-phosphate acyltransferase activity"/>
    <property type="evidence" value="ECO:0007669"/>
    <property type="project" value="UniProtKB-UniRule"/>
</dbReference>
<sequence length="246" mass="27748">MVVFLSILTNFVFFCFGYLIGSLNTSIIISKLFYKVDIRTFHSGNAGSTNAQRVFGSKISSIILTIDIFKSILSVVIAFFIQKSVNDFLVNPNTDPNVDFEAVSLVNSQLYLYPTIGGLGNVVGHIFPLFYNFKGGKGVASTIGVLATINIILVPIFLLIYYFVLWLKKYVSLASCSSVIITGLFILIPWIPSGILGYFNNVSMQGFWIIFIVYLPILFLVCFAHRENFVRIINKTERKKEIKFWK</sequence>
<keyword evidence="8 10" id="KW-0594">Phospholipid biosynthesis</keyword>
<evidence type="ECO:0000256" key="5">
    <source>
        <dbReference type="ARBA" id="ARBA00022989"/>
    </source>
</evidence>
<evidence type="ECO:0000256" key="1">
    <source>
        <dbReference type="ARBA" id="ARBA00022475"/>
    </source>
</evidence>
<dbReference type="UniPathway" id="UPA00085"/>
<comment type="subunit">
    <text evidence="10">Probably interacts with PlsX.</text>
</comment>
<evidence type="ECO:0000256" key="2">
    <source>
        <dbReference type="ARBA" id="ARBA00022516"/>
    </source>
</evidence>
<keyword evidence="4 10" id="KW-0812">Transmembrane</keyword>
<keyword evidence="11" id="KW-0012">Acyltransferase</keyword>
<evidence type="ECO:0000256" key="6">
    <source>
        <dbReference type="ARBA" id="ARBA00023098"/>
    </source>
</evidence>
<evidence type="ECO:0000256" key="7">
    <source>
        <dbReference type="ARBA" id="ARBA00023136"/>
    </source>
</evidence>
<dbReference type="PANTHER" id="PTHR30309">
    <property type="entry name" value="INNER MEMBRANE PROTEIN YGIH"/>
    <property type="match status" value="1"/>
</dbReference>
<dbReference type="EMBL" id="AP022325">
    <property type="protein sequence ID" value="BBU47920.1"/>
    <property type="molecule type" value="Genomic_DNA"/>
</dbReference>
<keyword evidence="3 10" id="KW-0808">Transferase</keyword>
<comment type="subcellular location">
    <subcellularLocation>
        <location evidence="10">Cell membrane</location>
        <topology evidence="10">Multi-pass membrane protein</topology>
    </subcellularLocation>
</comment>
<dbReference type="GO" id="GO:0005886">
    <property type="term" value="C:plasma membrane"/>
    <property type="evidence" value="ECO:0007669"/>
    <property type="project" value="UniProtKB-SubCell"/>
</dbReference>
<dbReference type="Pfam" id="PF02660">
    <property type="entry name" value="G3P_acyltransf"/>
    <property type="match status" value="1"/>
</dbReference>
<evidence type="ECO:0000313" key="11">
    <source>
        <dbReference type="EMBL" id="BBU47920.1"/>
    </source>
</evidence>
<dbReference type="GO" id="GO:0008654">
    <property type="term" value="P:phospholipid biosynthetic process"/>
    <property type="evidence" value="ECO:0007669"/>
    <property type="project" value="UniProtKB-UniRule"/>
</dbReference>
<feature type="transmembrane region" description="Helical" evidence="10">
    <location>
        <begin position="170"/>
        <end position="199"/>
    </location>
</feature>
<feature type="transmembrane region" description="Helical" evidence="10">
    <location>
        <begin position="110"/>
        <end position="131"/>
    </location>
</feature>
<accession>A0A809RW91</accession>
<evidence type="ECO:0000256" key="10">
    <source>
        <dbReference type="HAMAP-Rule" id="MF_01043"/>
    </source>
</evidence>
<dbReference type="RefSeq" id="WP_161553325.1">
    <property type="nucleotide sequence ID" value="NZ_AP022325.1"/>
</dbReference>
<evidence type="ECO:0000256" key="3">
    <source>
        <dbReference type="ARBA" id="ARBA00022679"/>
    </source>
</evidence>
<feature type="transmembrane region" description="Helical" evidence="10">
    <location>
        <begin position="6"/>
        <end position="29"/>
    </location>
</feature>
<dbReference type="PANTHER" id="PTHR30309:SF0">
    <property type="entry name" value="GLYCEROL-3-PHOSPHATE ACYLTRANSFERASE-RELATED"/>
    <property type="match status" value="1"/>
</dbReference>